<evidence type="ECO:0000256" key="4">
    <source>
        <dbReference type="RuleBase" id="RU363019"/>
    </source>
</evidence>
<dbReference type="PANTHER" id="PTHR11071:SF561">
    <property type="entry name" value="PEPTIDYL-PROLYL CIS-TRANS ISOMERASE D-RELATED"/>
    <property type="match status" value="1"/>
</dbReference>
<evidence type="ECO:0000256" key="1">
    <source>
        <dbReference type="ARBA" id="ARBA00000971"/>
    </source>
</evidence>
<gene>
    <name evidence="6" type="ORF">J3Q64DRAFT_1092178</name>
</gene>
<keyword evidence="7" id="KW-1185">Reference proteome</keyword>
<evidence type="ECO:0000259" key="5">
    <source>
        <dbReference type="PROSITE" id="PS50072"/>
    </source>
</evidence>
<protein>
    <recommendedName>
        <fullName evidence="4">Peptidyl-prolyl cis-trans isomerase</fullName>
        <shortName evidence="4">PPIase</shortName>
        <ecNumber evidence="4">5.2.1.8</ecNumber>
    </recommendedName>
</protein>
<dbReference type="Pfam" id="PF00160">
    <property type="entry name" value="Pro_isomerase"/>
    <property type="match status" value="1"/>
</dbReference>
<dbReference type="Proteomes" id="UP001448207">
    <property type="component" value="Unassembled WGS sequence"/>
</dbReference>
<keyword evidence="3 4" id="KW-0413">Isomerase</keyword>
<keyword evidence="2 4" id="KW-0697">Rotamase</keyword>
<evidence type="ECO:0000313" key="7">
    <source>
        <dbReference type="Proteomes" id="UP001448207"/>
    </source>
</evidence>
<reference evidence="6 7" key="1">
    <citation type="submission" date="2024-04" db="EMBL/GenBank/DDBJ databases">
        <title>Symmetric and asymmetric DNA N6-adenine methylation regulates different biological responses in Mucorales.</title>
        <authorList>
            <consortium name="Lawrence Berkeley National Laboratory"/>
            <person name="Lax C."/>
            <person name="Mondo S.J."/>
            <person name="Osorio-Concepcion M."/>
            <person name="Muszewska A."/>
            <person name="Corrochano-Luque M."/>
            <person name="Gutierrez G."/>
            <person name="Riley R."/>
            <person name="Lipzen A."/>
            <person name="Guo J."/>
            <person name="Hundley H."/>
            <person name="Amirebrahimi M."/>
            <person name="Ng V."/>
            <person name="Lorenzo-Gutierrez D."/>
            <person name="Binder U."/>
            <person name="Yang J."/>
            <person name="Song Y."/>
            <person name="Canovas D."/>
            <person name="Navarro E."/>
            <person name="Freitag M."/>
            <person name="Gabaldon T."/>
            <person name="Grigoriev I.V."/>
            <person name="Corrochano L.M."/>
            <person name="Nicolas F.E."/>
            <person name="Garre V."/>
        </authorList>
    </citation>
    <scope>NUCLEOTIDE SEQUENCE [LARGE SCALE GENOMIC DNA]</scope>
    <source>
        <strain evidence="6 7">L51</strain>
    </source>
</reference>
<proteinExistence type="inferred from homology"/>
<evidence type="ECO:0000256" key="3">
    <source>
        <dbReference type="ARBA" id="ARBA00023235"/>
    </source>
</evidence>
<evidence type="ECO:0000313" key="6">
    <source>
        <dbReference type="EMBL" id="KAL0098191.1"/>
    </source>
</evidence>
<dbReference type="PROSITE" id="PS50072">
    <property type="entry name" value="CSA_PPIASE_2"/>
    <property type="match status" value="1"/>
</dbReference>
<comment type="caution">
    <text evidence="6">The sequence shown here is derived from an EMBL/GenBank/DDBJ whole genome shotgun (WGS) entry which is preliminary data.</text>
</comment>
<dbReference type="PRINTS" id="PR00153">
    <property type="entry name" value="CSAPPISMRASE"/>
</dbReference>
<feature type="domain" description="PPIase cyclophilin-type" evidence="5">
    <location>
        <begin position="82"/>
        <end position="243"/>
    </location>
</feature>
<dbReference type="EC" id="5.2.1.8" evidence="4"/>
<organism evidence="6 7">
    <name type="scientific">Phycomyces blakesleeanus</name>
    <dbReference type="NCBI Taxonomy" id="4837"/>
    <lineage>
        <taxon>Eukaryota</taxon>
        <taxon>Fungi</taxon>
        <taxon>Fungi incertae sedis</taxon>
        <taxon>Mucoromycota</taxon>
        <taxon>Mucoromycotina</taxon>
        <taxon>Mucoromycetes</taxon>
        <taxon>Mucorales</taxon>
        <taxon>Phycomycetaceae</taxon>
        <taxon>Phycomyces</taxon>
    </lineage>
</organism>
<name>A0ABR3BIZ0_PHYBL</name>
<accession>A0ABR3BIZ0</accession>
<dbReference type="PANTHER" id="PTHR11071">
    <property type="entry name" value="PEPTIDYL-PROLYL CIS-TRANS ISOMERASE"/>
    <property type="match status" value="1"/>
</dbReference>
<dbReference type="SUPFAM" id="SSF50891">
    <property type="entry name" value="Cyclophilin-like"/>
    <property type="match status" value="1"/>
</dbReference>
<dbReference type="EMBL" id="JBCLYO010000001">
    <property type="protein sequence ID" value="KAL0098191.1"/>
    <property type="molecule type" value="Genomic_DNA"/>
</dbReference>
<comment type="function">
    <text evidence="4">PPIases accelerate the folding of proteins. It catalyzes the cis-trans isomerization of proline imidic peptide bonds in oligopeptides.</text>
</comment>
<comment type="similarity">
    <text evidence="4">Belongs to the cyclophilin-type PPIase family.</text>
</comment>
<sequence>MTRYAYFDIAIGDITRHEDECSRHASVKNWVTQWGASYGFSSNELDQISSTEKDTLRDILANDPTAQNEAWLVDPPQKLRGGRLVIELFDKDCPKTCENFATLCKGGKIGKSSKKPLHYKGTLMFRLSPNFMVQGGDVTRGDGSGGDSIYNGKFNDEKPGLSKQYSQCGMVAMANSGKNSNTSQFFITLGDKDTNPAQFGKINGKYVIFGRVIDGLEVLTEINNVSVQGEKPLTNITIVDCGDGK</sequence>
<comment type="catalytic activity">
    <reaction evidence="1 4">
        <text>[protein]-peptidylproline (omega=180) = [protein]-peptidylproline (omega=0)</text>
        <dbReference type="Rhea" id="RHEA:16237"/>
        <dbReference type="Rhea" id="RHEA-COMP:10747"/>
        <dbReference type="Rhea" id="RHEA-COMP:10748"/>
        <dbReference type="ChEBI" id="CHEBI:83833"/>
        <dbReference type="ChEBI" id="CHEBI:83834"/>
        <dbReference type="EC" id="5.2.1.8"/>
    </reaction>
</comment>
<dbReference type="InterPro" id="IPR029000">
    <property type="entry name" value="Cyclophilin-like_dom_sf"/>
</dbReference>
<evidence type="ECO:0000256" key="2">
    <source>
        <dbReference type="ARBA" id="ARBA00023110"/>
    </source>
</evidence>
<dbReference type="Gene3D" id="2.40.100.10">
    <property type="entry name" value="Cyclophilin-like"/>
    <property type="match status" value="1"/>
</dbReference>
<dbReference type="InterPro" id="IPR002130">
    <property type="entry name" value="Cyclophilin-type_PPIase_dom"/>
</dbReference>